<dbReference type="Pfam" id="PF00106">
    <property type="entry name" value="adh_short"/>
    <property type="match status" value="1"/>
</dbReference>
<evidence type="ECO:0000256" key="2">
    <source>
        <dbReference type="ARBA" id="ARBA00023002"/>
    </source>
</evidence>
<keyword evidence="5" id="KW-1185">Reference proteome</keyword>
<evidence type="ECO:0000256" key="1">
    <source>
        <dbReference type="ARBA" id="ARBA00006484"/>
    </source>
</evidence>
<dbReference type="FunFam" id="3.40.50.720:FF:000084">
    <property type="entry name" value="Short-chain dehydrogenase reductase"/>
    <property type="match status" value="1"/>
</dbReference>
<reference evidence="4" key="1">
    <citation type="submission" date="2015-04" db="EMBL/GenBank/DDBJ databases">
        <title>Complete genome sequence of Microbacterium chocolatum SIT 101, a bacterium enantioselectively hydrolyzing mesomeric diesters.</title>
        <authorList>
            <person name="Li X."/>
            <person name="Xu Y."/>
        </authorList>
    </citation>
    <scope>NUCLEOTIDE SEQUENCE [LARGE SCALE GENOMIC DNA]</scope>
    <source>
        <strain evidence="4">SIT 101</strain>
    </source>
</reference>
<dbReference type="InterPro" id="IPR020904">
    <property type="entry name" value="Sc_DH/Rdtase_CS"/>
</dbReference>
<comment type="caution">
    <text evidence="4">The sequence shown here is derived from an EMBL/GenBank/DDBJ whole genome shotgun (WGS) entry which is preliminary data.</text>
</comment>
<evidence type="ECO:0000256" key="3">
    <source>
        <dbReference type="RuleBase" id="RU000363"/>
    </source>
</evidence>
<keyword evidence="2" id="KW-0560">Oxidoreductase</keyword>
<dbReference type="CDD" id="cd05233">
    <property type="entry name" value="SDR_c"/>
    <property type="match status" value="1"/>
</dbReference>
<dbReference type="InterPro" id="IPR036291">
    <property type="entry name" value="NAD(P)-bd_dom_sf"/>
</dbReference>
<dbReference type="Gene3D" id="3.40.50.720">
    <property type="entry name" value="NAD(P)-binding Rossmann-like Domain"/>
    <property type="match status" value="1"/>
</dbReference>
<dbReference type="Proteomes" id="UP000037737">
    <property type="component" value="Unassembled WGS sequence"/>
</dbReference>
<dbReference type="KEGG" id="mcw:A8L33_06695"/>
<proteinExistence type="inferred from homology"/>
<dbReference type="PROSITE" id="PS00061">
    <property type="entry name" value="ADH_SHORT"/>
    <property type="match status" value="1"/>
</dbReference>
<comment type="similarity">
    <text evidence="1 3">Belongs to the short-chain dehydrogenases/reductases (SDR) family.</text>
</comment>
<dbReference type="PRINTS" id="PR00080">
    <property type="entry name" value="SDRFAMILY"/>
</dbReference>
<evidence type="ECO:0000313" key="5">
    <source>
        <dbReference type="Proteomes" id="UP000037737"/>
    </source>
</evidence>
<dbReference type="AlphaFoldDB" id="A0A0M8MHG0"/>
<gene>
    <name evidence="4" type="ORF">XI38_11795</name>
</gene>
<protein>
    <submittedName>
        <fullName evidence="4">Short-chain dehydrogenase</fullName>
    </submittedName>
</protein>
<name>A0A0M8MHG0_9MICO</name>
<dbReference type="PATRIC" id="fig|84292.3.peg.2396"/>
<dbReference type="OrthoDB" id="286404at2"/>
<dbReference type="GO" id="GO:0032787">
    <property type="term" value="P:monocarboxylic acid metabolic process"/>
    <property type="evidence" value="ECO:0007669"/>
    <property type="project" value="UniProtKB-ARBA"/>
</dbReference>
<evidence type="ECO:0000313" key="4">
    <source>
        <dbReference type="EMBL" id="KOS10177.1"/>
    </source>
</evidence>
<organism evidence="4 5">
    <name type="scientific">Microbacterium aurantiacum</name>
    <dbReference type="NCBI Taxonomy" id="162393"/>
    <lineage>
        <taxon>Bacteria</taxon>
        <taxon>Bacillati</taxon>
        <taxon>Actinomycetota</taxon>
        <taxon>Actinomycetes</taxon>
        <taxon>Micrococcales</taxon>
        <taxon>Microbacteriaceae</taxon>
        <taxon>Microbacterium</taxon>
    </lineage>
</organism>
<dbReference type="PANTHER" id="PTHR42879:SF2">
    <property type="entry name" value="3-OXOACYL-[ACYL-CARRIER-PROTEIN] REDUCTASE FABG"/>
    <property type="match status" value="1"/>
</dbReference>
<dbReference type="InterPro" id="IPR002347">
    <property type="entry name" value="SDR_fam"/>
</dbReference>
<dbReference type="PRINTS" id="PR00081">
    <property type="entry name" value="GDHRDH"/>
</dbReference>
<dbReference type="PANTHER" id="PTHR42879">
    <property type="entry name" value="3-OXOACYL-(ACYL-CARRIER-PROTEIN) REDUCTASE"/>
    <property type="match status" value="1"/>
</dbReference>
<accession>A0A0M8MHG0</accession>
<dbReference type="SUPFAM" id="SSF51735">
    <property type="entry name" value="NAD(P)-binding Rossmann-fold domains"/>
    <property type="match status" value="1"/>
</dbReference>
<dbReference type="EMBL" id="LAVO01000012">
    <property type="protein sequence ID" value="KOS10177.1"/>
    <property type="molecule type" value="Genomic_DNA"/>
</dbReference>
<sequence length="263" mass="26238">MTLTSSSLTPSRDDRLSGRTAIVTGSSSGIGEAIAHVLALSGAHVVVHGRSAARATAVAADITERGGRASVVTGDLAESPAAARDFAARAVEALGGQVDILVNNAGIFPVGPTADLPDADVAALLATNIRVPHDLVGALAPAMAARGEGVVVNITSWMANVGTPGVALYPATKAALSHLTMAWAAEYGRHGVRVNAVAPGATLTPGNTDAVAILEAMTSGSPAGTPGRPVDIAFAVRFLASDESAYIHGSTIDVDGGIIAARV</sequence>
<dbReference type="GO" id="GO:0016491">
    <property type="term" value="F:oxidoreductase activity"/>
    <property type="evidence" value="ECO:0007669"/>
    <property type="project" value="UniProtKB-KW"/>
</dbReference>
<dbReference type="InterPro" id="IPR050259">
    <property type="entry name" value="SDR"/>
</dbReference>